<dbReference type="PANTHER" id="PTHR33142:SF40">
    <property type="entry name" value="CYCLIN-DEPENDENT PROTEIN KINASE INHIBITOR SMR6"/>
    <property type="match status" value="1"/>
</dbReference>
<dbReference type="EMBL" id="LFYR01000320">
    <property type="protein sequence ID" value="KMZ74461.1"/>
    <property type="molecule type" value="Genomic_DNA"/>
</dbReference>
<dbReference type="GO" id="GO:0004860">
    <property type="term" value="F:protein kinase inhibitor activity"/>
    <property type="evidence" value="ECO:0007669"/>
    <property type="project" value="UniProtKB-KW"/>
</dbReference>
<keyword evidence="1" id="KW-0649">Protein kinase inhibitor</keyword>
<feature type="compositionally biased region" description="Low complexity" evidence="3">
    <location>
        <begin position="50"/>
        <end position="61"/>
    </location>
</feature>
<evidence type="ECO:0000313" key="4">
    <source>
        <dbReference type="EMBL" id="KMZ74461.1"/>
    </source>
</evidence>
<organism evidence="4 5">
    <name type="scientific">Zostera marina</name>
    <name type="common">Eelgrass</name>
    <dbReference type="NCBI Taxonomy" id="29655"/>
    <lineage>
        <taxon>Eukaryota</taxon>
        <taxon>Viridiplantae</taxon>
        <taxon>Streptophyta</taxon>
        <taxon>Embryophyta</taxon>
        <taxon>Tracheophyta</taxon>
        <taxon>Spermatophyta</taxon>
        <taxon>Magnoliopsida</taxon>
        <taxon>Liliopsida</taxon>
        <taxon>Zosteraceae</taxon>
        <taxon>Zostera</taxon>
    </lineage>
</organism>
<reference evidence="5" key="1">
    <citation type="journal article" date="2016" name="Nature">
        <title>The genome of the seagrass Zostera marina reveals angiosperm adaptation to the sea.</title>
        <authorList>
            <person name="Olsen J.L."/>
            <person name="Rouze P."/>
            <person name="Verhelst B."/>
            <person name="Lin Y.-C."/>
            <person name="Bayer T."/>
            <person name="Collen J."/>
            <person name="Dattolo E."/>
            <person name="De Paoli E."/>
            <person name="Dittami S."/>
            <person name="Maumus F."/>
            <person name="Michel G."/>
            <person name="Kersting A."/>
            <person name="Lauritano C."/>
            <person name="Lohaus R."/>
            <person name="Toepel M."/>
            <person name="Tonon T."/>
            <person name="Vanneste K."/>
            <person name="Amirebrahimi M."/>
            <person name="Brakel J."/>
            <person name="Bostroem C."/>
            <person name="Chovatia M."/>
            <person name="Grimwood J."/>
            <person name="Jenkins J.W."/>
            <person name="Jueterbock A."/>
            <person name="Mraz A."/>
            <person name="Stam W.T."/>
            <person name="Tice H."/>
            <person name="Bornberg-Bauer E."/>
            <person name="Green P.J."/>
            <person name="Pearson G.A."/>
            <person name="Procaccini G."/>
            <person name="Duarte C.M."/>
            <person name="Schmutz J."/>
            <person name="Reusch T.B.H."/>
            <person name="Van de Peer Y."/>
        </authorList>
    </citation>
    <scope>NUCLEOTIDE SEQUENCE [LARGE SCALE GENOMIC DNA]</scope>
    <source>
        <strain evidence="5">cv. Finnish</strain>
    </source>
</reference>
<dbReference type="GO" id="GO:0032875">
    <property type="term" value="P:regulation of DNA endoreduplication"/>
    <property type="evidence" value="ECO:0007669"/>
    <property type="project" value="InterPro"/>
</dbReference>
<dbReference type="AlphaFoldDB" id="A0A0K9PZK4"/>
<dbReference type="Proteomes" id="UP000036987">
    <property type="component" value="Unassembled WGS sequence"/>
</dbReference>
<feature type="region of interest" description="Disordered" evidence="3">
    <location>
        <begin position="45"/>
        <end position="65"/>
    </location>
</feature>
<protein>
    <submittedName>
        <fullName evidence="4">Uncharacterized protein</fullName>
    </submittedName>
</protein>
<proteinExistence type="predicted"/>
<evidence type="ECO:0000256" key="3">
    <source>
        <dbReference type="SAM" id="MobiDB-lite"/>
    </source>
</evidence>
<name>A0A0K9PZK4_ZOSMR</name>
<dbReference type="PANTHER" id="PTHR33142">
    <property type="entry name" value="CYCLIN-DEPENDENT PROTEIN KINASE INHIBITOR SMR13"/>
    <property type="match status" value="1"/>
</dbReference>
<keyword evidence="5" id="KW-1185">Reference proteome</keyword>
<evidence type="ECO:0000313" key="5">
    <source>
        <dbReference type="Proteomes" id="UP000036987"/>
    </source>
</evidence>
<comment type="caution">
    <text evidence="4">The sequence shown here is derived from an EMBL/GenBank/DDBJ whole genome shotgun (WGS) entry which is preliminary data.</text>
</comment>
<accession>A0A0K9PZK4</accession>
<evidence type="ECO:0000256" key="1">
    <source>
        <dbReference type="ARBA" id="ARBA00023013"/>
    </source>
</evidence>
<gene>
    <name evidence="4" type="ORF">ZOSMA_128G00170</name>
</gene>
<evidence type="ECO:0000256" key="2">
    <source>
        <dbReference type="ARBA" id="ARBA00023306"/>
    </source>
</evidence>
<keyword evidence="2" id="KW-0131">Cell cycle</keyword>
<dbReference type="InterPro" id="IPR040389">
    <property type="entry name" value="SMR"/>
</dbReference>
<sequence length="125" mass="14428">MLRSELEFSDDKSPLQLSHADDQVEEVAAGVEDNYHYDYEDEEVVDDGYRTPTSPSRRIPPVKNCPLAPRKAEMKRRKCPKKQNNAAGQLKFFWRIGGLDGNLVDLFVCLEKTINRSTCRNELRR</sequence>